<organism evidence="2">
    <name type="scientific">Notodromas monacha</name>
    <dbReference type="NCBI Taxonomy" id="399045"/>
    <lineage>
        <taxon>Eukaryota</taxon>
        <taxon>Metazoa</taxon>
        <taxon>Ecdysozoa</taxon>
        <taxon>Arthropoda</taxon>
        <taxon>Crustacea</taxon>
        <taxon>Oligostraca</taxon>
        <taxon>Ostracoda</taxon>
        <taxon>Podocopa</taxon>
        <taxon>Podocopida</taxon>
        <taxon>Cypridocopina</taxon>
        <taxon>Cypridoidea</taxon>
        <taxon>Cyprididae</taxon>
        <taxon>Notodromas</taxon>
    </lineage>
</organism>
<dbReference type="AlphaFoldDB" id="A0A7R9BTD0"/>
<name>A0A7R9BTD0_9CRUS</name>
<sequence>MWSSQEVTDQPEACQEAGAFGDEPSAPPLVLEEHQETEEHVSESGDKLKIDNEPQQPKAAPRHCRQDRGIRATVGIDIDTKLPVFRGAEKLPLSCSSSSLSSLSNPQDEPKPRQKKSSTAGMATRGMQVKDYFANFDSTDAVSMMNPYLTACAHLLDVEYLLSSLLEMKSEFN</sequence>
<evidence type="ECO:0000256" key="1">
    <source>
        <dbReference type="SAM" id="MobiDB-lite"/>
    </source>
</evidence>
<feature type="region of interest" description="Disordered" evidence="1">
    <location>
        <begin position="1"/>
        <end position="70"/>
    </location>
</feature>
<gene>
    <name evidence="2" type="ORF">NMOB1V02_LOCUS7842</name>
</gene>
<reference evidence="2" key="1">
    <citation type="submission" date="2020-11" db="EMBL/GenBank/DDBJ databases">
        <authorList>
            <person name="Tran Van P."/>
        </authorList>
    </citation>
    <scope>NUCLEOTIDE SEQUENCE</scope>
</reference>
<accession>A0A7R9BTD0</accession>
<dbReference type="EMBL" id="OA884027">
    <property type="protein sequence ID" value="CAD7280179.1"/>
    <property type="molecule type" value="Genomic_DNA"/>
</dbReference>
<dbReference type="EMBL" id="CAJPEX010001990">
    <property type="protein sequence ID" value="CAG0920331.1"/>
    <property type="molecule type" value="Genomic_DNA"/>
</dbReference>
<protein>
    <submittedName>
        <fullName evidence="2">Uncharacterized protein</fullName>
    </submittedName>
</protein>
<feature type="compositionally biased region" description="Basic and acidic residues" evidence="1">
    <location>
        <begin position="31"/>
        <end position="52"/>
    </location>
</feature>
<keyword evidence="3" id="KW-1185">Reference proteome</keyword>
<proteinExistence type="predicted"/>
<evidence type="ECO:0000313" key="2">
    <source>
        <dbReference type="EMBL" id="CAD7280179.1"/>
    </source>
</evidence>
<feature type="compositionally biased region" description="Low complexity" evidence="1">
    <location>
        <begin position="93"/>
        <end position="104"/>
    </location>
</feature>
<feature type="region of interest" description="Disordered" evidence="1">
    <location>
        <begin position="93"/>
        <end position="123"/>
    </location>
</feature>
<dbReference type="Proteomes" id="UP000678499">
    <property type="component" value="Unassembled WGS sequence"/>
</dbReference>
<evidence type="ECO:0000313" key="3">
    <source>
        <dbReference type="Proteomes" id="UP000678499"/>
    </source>
</evidence>